<reference evidence="1" key="1">
    <citation type="submission" date="2020-08" db="EMBL/GenBank/DDBJ databases">
        <title>Multicomponent nature underlies the extraordinary mechanical properties of spider dragline silk.</title>
        <authorList>
            <person name="Kono N."/>
            <person name="Nakamura H."/>
            <person name="Mori M."/>
            <person name="Yoshida Y."/>
            <person name="Ohtoshi R."/>
            <person name="Malay A.D."/>
            <person name="Moran D.A.P."/>
            <person name="Tomita M."/>
            <person name="Numata K."/>
            <person name="Arakawa K."/>
        </authorList>
    </citation>
    <scope>NUCLEOTIDE SEQUENCE</scope>
</reference>
<comment type="caution">
    <text evidence="1">The sequence shown here is derived from an EMBL/GenBank/DDBJ whole genome shotgun (WGS) entry which is preliminary data.</text>
</comment>
<dbReference type="Proteomes" id="UP000887013">
    <property type="component" value="Unassembled WGS sequence"/>
</dbReference>
<proteinExistence type="predicted"/>
<organism evidence="1 2">
    <name type="scientific">Nephila pilipes</name>
    <name type="common">Giant wood spider</name>
    <name type="synonym">Nephila maculata</name>
    <dbReference type="NCBI Taxonomy" id="299642"/>
    <lineage>
        <taxon>Eukaryota</taxon>
        <taxon>Metazoa</taxon>
        <taxon>Ecdysozoa</taxon>
        <taxon>Arthropoda</taxon>
        <taxon>Chelicerata</taxon>
        <taxon>Arachnida</taxon>
        <taxon>Araneae</taxon>
        <taxon>Araneomorphae</taxon>
        <taxon>Entelegynae</taxon>
        <taxon>Araneoidea</taxon>
        <taxon>Nephilidae</taxon>
        <taxon>Nephila</taxon>
    </lineage>
</organism>
<evidence type="ECO:0000313" key="2">
    <source>
        <dbReference type="Proteomes" id="UP000887013"/>
    </source>
</evidence>
<dbReference type="AlphaFoldDB" id="A0A8X6T277"/>
<sequence>MNKNAIDLMLSDSYRIVIRTDQTLEVNISNKGNASTIDEEKLLAQLGMITSNRSIYATFDRDLLREQSYNRNNLHLFVQENTPKLLQELKIVSDTIIQVVANPSGGLCIGPGGTGKTFLISIIQLK</sequence>
<name>A0A8X6T277_NEPPI</name>
<accession>A0A8X6T277</accession>
<evidence type="ECO:0008006" key="3">
    <source>
        <dbReference type="Google" id="ProtNLM"/>
    </source>
</evidence>
<evidence type="ECO:0000313" key="1">
    <source>
        <dbReference type="EMBL" id="GFS68955.1"/>
    </source>
</evidence>
<gene>
    <name evidence="1" type="ORF">NPIL_609291</name>
</gene>
<dbReference type="OrthoDB" id="6429791at2759"/>
<dbReference type="EMBL" id="BMAW01049052">
    <property type="protein sequence ID" value="GFS68955.1"/>
    <property type="molecule type" value="Genomic_DNA"/>
</dbReference>
<protein>
    <recommendedName>
        <fullName evidence="3">ATP-dependent DNA helicase</fullName>
    </recommendedName>
</protein>
<keyword evidence="2" id="KW-1185">Reference proteome</keyword>